<gene>
    <name evidence="6" type="ORF">ENQ20_11925</name>
</gene>
<dbReference type="InterPro" id="IPR013154">
    <property type="entry name" value="ADH-like_N"/>
</dbReference>
<dbReference type="GO" id="GO:0016491">
    <property type="term" value="F:oxidoreductase activity"/>
    <property type="evidence" value="ECO:0007669"/>
    <property type="project" value="UniProtKB-KW"/>
</dbReference>
<keyword evidence="3" id="KW-0560">Oxidoreductase</keyword>
<evidence type="ECO:0000256" key="3">
    <source>
        <dbReference type="ARBA" id="ARBA00023002"/>
    </source>
</evidence>
<dbReference type="AlphaFoldDB" id="A0A7C1FLV0"/>
<accession>A0A7C1FLV0</accession>
<dbReference type="Gene3D" id="3.40.50.720">
    <property type="entry name" value="NAD(P)-binding Rossmann-like Domain"/>
    <property type="match status" value="1"/>
</dbReference>
<dbReference type="Gene3D" id="3.90.180.10">
    <property type="entry name" value="Medium-chain alcohol dehydrogenases, catalytic domain"/>
    <property type="match status" value="1"/>
</dbReference>
<dbReference type="PANTHER" id="PTHR43401">
    <property type="entry name" value="L-THREONINE 3-DEHYDROGENASE"/>
    <property type="match status" value="1"/>
</dbReference>
<dbReference type="InterPro" id="IPR050129">
    <property type="entry name" value="Zn_alcohol_dh"/>
</dbReference>
<comment type="caution">
    <text evidence="6">The sequence shown here is derived from an EMBL/GenBank/DDBJ whole genome shotgun (WGS) entry which is preliminary data.</text>
</comment>
<dbReference type="GO" id="GO:0008270">
    <property type="term" value="F:zinc ion binding"/>
    <property type="evidence" value="ECO:0007669"/>
    <property type="project" value="InterPro"/>
</dbReference>
<reference evidence="6" key="1">
    <citation type="journal article" date="2020" name="mSystems">
        <title>Genome- and Community-Level Interaction Insights into Carbon Utilization and Element Cycling Functions of Hydrothermarchaeota in Hydrothermal Sediment.</title>
        <authorList>
            <person name="Zhou Z."/>
            <person name="Liu Y."/>
            <person name="Xu W."/>
            <person name="Pan J."/>
            <person name="Luo Z.H."/>
            <person name="Li M."/>
        </authorList>
    </citation>
    <scope>NUCLEOTIDE SEQUENCE [LARGE SCALE GENOMIC DNA]</scope>
    <source>
        <strain evidence="6">SpSt-289</strain>
    </source>
</reference>
<evidence type="ECO:0000259" key="5">
    <source>
        <dbReference type="SMART" id="SM00829"/>
    </source>
</evidence>
<dbReference type="InterPro" id="IPR011032">
    <property type="entry name" value="GroES-like_sf"/>
</dbReference>
<dbReference type="SMART" id="SM00829">
    <property type="entry name" value="PKS_ER"/>
    <property type="match status" value="1"/>
</dbReference>
<dbReference type="Pfam" id="PF08240">
    <property type="entry name" value="ADH_N"/>
    <property type="match status" value="1"/>
</dbReference>
<dbReference type="InterPro" id="IPR013149">
    <property type="entry name" value="ADH-like_C"/>
</dbReference>
<dbReference type="EMBL" id="DSMG01000119">
    <property type="protein sequence ID" value="HDX32173.1"/>
    <property type="molecule type" value="Genomic_DNA"/>
</dbReference>
<proteinExistence type="inferred from homology"/>
<dbReference type="PANTHER" id="PTHR43401:SF2">
    <property type="entry name" value="L-THREONINE 3-DEHYDROGENASE"/>
    <property type="match status" value="1"/>
</dbReference>
<keyword evidence="1 4" id="KW-0479">Metal-binding</keyword>
<feature type="domain" description="Enoyl reductase (ER)" evidence="5">
    <location>
        <begin position="7"/>
        <end position="333"/>
    </location>
</feature>
<sequence length="359" mass="38737">MKAVLFPAPESISVERVPDPSCGPDEVVVQVARCGICGTDIHIYRNEYMSTFPVIPGHEFGGVIVEVGRDVTDFRVGERVAVDPNLYCGRCDMCRNEMANHCLNWQGVGITRPGGFAEYAAVPARACYRLPDSLSDAQAAFIEPLACVVHAMKRIRVLPADPVLILGAGPMGLLLIQALRRMGGSYVVAVEKQPARLELARAMGASLAVPAGPEQDAALQEVAPRGFGVVIDATGVPAVIEGAFRYLRPRGTYLQFGVAPNQARVSLSPYDIFRNDWTIVGSFALCYTFIPAIDWLASGAIDVAPLVSHVAPMEHFATVFQQFAAGQTLKVHIAIGQQHAHEHASLEGAPFHGRVENRK</sequence>
<evidence type="ECO:0000256" key="4">
    <source>
        <dbReference type="RuleBase" id="RU361277"/>
    </source>
</evidence>
<organism evidence="6">
    <name type="scientific">Caldilinea aerophila</name>
    <dbReference type="NCBI Taxonomy" id="133453"/>
    <lineage>
        <taxon>Bacteria</taxon>
        <taxon>Bacillati</taxon>
        <taxon>Chloroflexota</taxon>
        <taxon>Caldilineae</taxon>
        <taxon>Caldilineales</taxon>
        <taxon>Caldilineaceae</taxon>
        <taxon>Caldilinea</taxon>
    </lineage>
</organism>
<dbReference type="SUPFAM" id="SSF51735">
    <property type="entry name" value="NAD(P)-binding Rossmann-fold domains"/>
    <property type="match status" value="1"/>
</dbReference>
<evidence type="ECO:0000256" key="1">
    <source>
        <dbReference type="ARBA" id="ARBA00022723"/>
    </source>
</evidence>
<dbReference type="SUPFAM" id="SSF50129">
    <property type="entry name" value="GroES-like"/>
    <property type="match status" value="1"/>
</dbReference>
<dbReference type="InterPro" id="IPR036291">
    <property type="entry name" value="NAD(P)-bd_dom_sf"/>
</dbReference>
<keyword evidence="2 4" id="KW-0862">Zinc</keyword>
<dbReference type="InterPro" id="IPR002328">
    <property type="entry name" value="ADH_Zn_CS"/>
</dbReference>
<name>A0A7C1FLV0_9CHLR</name>
<comment type="similarity">
    <text evidence="4">Belongs to the zinc-containing alcohol dehydrogenase family.</text>
</comment>
<evidence type="ECO:0000313" key="6">
    <source>
        <dbReference type="EMBL" id="HDX32173.1"/>
    </source>
</evidence>
<dbReference type="InterPro" id="IPR020843">
    <property type="entry name" value="ER"/>
</dbReference>
<dbReference type="PROSITE" id="PS00059">
    <property type="entry name" value="ADH_ZINC"/>
    <property type="match status" value="1"/>
</dbReference>
<dbReference type="Pfam" id="PF00107">
    <property type="entry name" value="ADH_zinc_N"/>
    <property type="match status" value="1"/>
</dbReference>
<protein>
    <submittedName>
        <fullName evidence="6">Alcohol dehydrogenase</fullName>
    </submittedName>
</protein>
<comment type="cofactor">
    <cofactor evidence="4">
        <name>Zn(2+)</name>
        <dbReference type="ChEBI" id="CHEBI:29105"/>
    </cofactor>
</comment>
<evidence type="ECO:0000256" key="2">
    <source>
        <dbReference type="ARBA" id="ARBA00022833"/>
    </source>
</evidence>
<dbReference type="CDD" id="cd08234">
    <property type="entry name" value="threonine_DH_like"/>
    <property type="match status" value="1"/>
</dbReference>